<dbReference type="PROSITE" id="PS00107">
    <property type="entry name" value="PROTEIN_KINASE_ATP"/>
    <property type="match status" value="1"/>
</dbReference>
<feature type="domain" description="Protein kinase" evidence="23">
    <location>
        <begin position="660"/>
        <end position="975"/>
    </location>
</feature>
<dbReference type="PROSITE" id="PS50011">
    <property type="entry name" value="PROTEIN_KINASE_DOM"/>
    <property type="match status" value="1"/>
</dbReference>
<dbReference type="Pfam" id="PF08263">
    <property type="entry name" value="LRRNT_2"/>
    <property type="match status" value="1"/>
</dbReference>
<accession>A0A835UX40</accession>
<dbReference type="Pfam" id="PF00069">
    <property type="entry name" value="Pkinase"/>
    <property type="match status" value="1"/>
</dbReference>
<evidence type="ECO:0000256" key="9">
    <source>
        <dbReference type="ARBA" id="ARBA00022692"/>
    </source>
</evidence>
<evidence type="ECO:0000256" key="2">
    <source>
        <dbReference type="ARBA" id="ARBA00008684"/>
    </source>
</evidence>
<evidence type="ECO:0000256" key="19">
    <source>
        <dbReference type="ARBA" id="ARBA00047899"/>
    </source>
</evidence>
<evidence type="ECO:0000259" key="23">
    <source>
        <dbReference type="PROSITE" id="PS50011"/>
    </source>
</evidence>
<dbReference type="EMBL" id="JADCNM010000007">
    <property type="protein sequence ID" value="KAG0475645.1"/>
    <property type="molecule type" value="Genomic_DNA"/>
</dbReference>
<keyword evidence="12 21" id="KW-0547">Nucleotide-binding</keyword>
<evidence type="ECO:0000256" key="8">
    <source>
        <dbReference type="ARBA" id="ARBA00022679"/>
    </source>
</evidence>
<dbReference type="PROSITE" id="PS00108">
    <property type="entry name" value="PROTEIN_KINASE_ST"/>
    <property type="match status" value="1"/>
</dbReference>
<dbReference type="InterPro" id="IPR011009">
    <property type="entry name" value="Kinase-like_dom_sf"/>
</dbReference>
<reference evidence="24 25" key="1">
    <citation type="journal article" date="2020" name="Nat. Food">
        <title>A phased Vanilla planifolia genome enables genetic improvement of flavour and production.</title>
        <authorList>
            <person name="Hasing T."/>
            <person name="Tang H."/>
            <person name="Brym M."/>
            <person name="Khazi F."/>
            <person name="Huang T."/>
            <person name="Chambers A.H."/>
        </authorList>
    </citation>
    <scope>NUCLEOTIDE SEQUENCE [LARGE SCALE GENOMIC DNA]</scope>
    <source>
        <tissue evidence="24">Leaf</tissue>
    </source>
</reference>
<dbReference type="PANTHER" id="PTHR48053:SF151">
    <property type="entry name" value="OS02G0216000 PROTEIN"/>
    <property type="match status" value="1"/>
</dbReference>
<dbReference type="InterPro" id="IPR003591">
    <property type="entry name" value="Leu-rich_rpt_typical-subtyp"/>
</dbReference>
<dbReference type="GO" id="GO:0005886">
    <property type="term" value="C:plasma membrane"/>
    <property type="evidence" value="ECO:0007669"/>
    <property type="project" value="UniProtKB-SubCell"/>
</dbReference>
<dbReference type="GO" id="GO:0004674">
    <property type="term" value="F:protein serine/threonine kinase activity"/>
    <property type="evidence" value="ECO:0007669"/>
    <property type="project" value="UniProtKB-KW"/>
</dbReference>
<dbReference type="SUPFAM" id="SSF56112">
    <property type="entry name" value="Protein kinase-like (PK-like)"/>
    <property type="match status" value="1"/>
</dbReference>
<dbReference type="PRINTS" id="PR00019">
    <property type="entry name" value="LEURICHRPT"/>
</dbReference>
<evidence type="ECO:0000256" key="4">
    <source>
        <dbReference type="ARBA" id="ARBA00022475"/>
    </source>
</evidence>
<dbReference type="GO" id="GO:0005524">
    <property type="term" value="F:ATP binding"/>
    <property type="evidence" value="ECO:0007669"/>
    <property type="project" value="UniProtKB-UniRule"/>
</dbReference>
<dbReference type="FunFam" id="1.10.510.10:FF:000358">
    <property type="entry name" value="Putative leucine-rich repeat receptor-like serine/threonine-protein kinase"/>
    <property type="match status" value="1"/>
</dbReference>
<protein>
    <recommendedName>
        <fullName evidence="3">non-specific serine/threonine protein kinase</fullName>
        <ecNumber evidence="3">2.7.11.1</ecNumber>
    </recommendedName>
</protein>
<feature type="chain" id="PRO_5033047080" description="non-specific serine/threonine protein kinase" evidence="22">
    <location>
        <begin position="20"/>
        <end position="986"/>
    </location>
</feature>
<evidence type="ECO:0000256" key="20">
    <source>
        <dbReference type="ARBA" id="ARBA00048679"/>
    </source>
</evidence>
<keyword evidence="11" id="KW-0677">Repeat</keyword>
<dbReference type="SUPFAM" id="SSF52058">
    <property type="entry name" value="L domain-like"/>
    <property type="match status" value="2"/>
</dbReference>
<evidence type="ECO:0000256" key="18">
    <source>
        <dbReference type="ARBA" id="ARBA00023180"/>
    </source>
</evidence>
<dbReference type="AlphaFoldDB" id="A0A835UX40"/>
<dbReference type="InterPro" id="IPR032675">
    <property type="entry name" value="LRR_dom_sf"/>
</dbReference>
<comment type="catalytic activity">
    <reaction evidence="20">
        <text>L-seryl-[protein] + ATP = O-phospho-L-seryl-[protein] + ADP + H(+)</text>
        <dbReference type="Rhea" id="RHEA:17989"/>
        <dbReference type="Rhea" id="RHEA-COMP:9863"/>
        <dbReference type="Rhea" id="RHEA-COMP:11604"/>
        <dbReference type="ChEBI" id="CHEBI:15378"/>
        <dbReference type="ChEBI" id="CHEBI:29999"/>
        <dbReference type="ChEBI" id="CHEBI:30616"/>
        <dbReference type="ChEBI" id="CHEBI:83421"/>
        <dbReference type="ChEBI" id="CHEBI:456216"/>
        <dbReference type="EC" id="2.7.11.1"/>
    </reaction>
</comment>
<keyword evidence="7" id="KW-0433">Leucine-rich repeat</keyword>
<dbReference type="InterPro" id="IPR017441">
    <property type="entry name" value="Protein_kinase_ATP_BS"/>
</dbReference>
<comment type="similarity">
    <text evidence="2">Belongs to the protein kinase superfamily. Ser/Thr protein kinase family.</text>
</comment>
<dbReference type="Proteomes" id="UP000639772">
    <property type="component" value="Chromosome 7"/>
</dbReference>
<dbReference type="Gene3D" id="1.10.510.10">
    <property type="entry name" value="Transferase(Phosphotransferase) domain 1"/>
    <property type="match status" value="1"/>
</dbReference>
<dbReference type="InterPro" id="IPR008271">
    <property type="entry name" value="Ser/Thr_kinase_AS"/>
</dbReference>
<feature type="binding site" evidence="21">
    <location>
        <position position="688"/>
    </location>
    <ligand>
        <name>ATP</name>
        <dbReference type="ChEBI" id="CHEBI:30616"/>
    </ligand>
</feature>
<dbReference type="Gene3D" id="3.80.10.10">
    <property type="entry name" value="Ribonuclease Inhibitor"/>
    <property type="match status" value="4"/>
</dbReference>
<evidence type="ECO:0000256" key="17">
    <source>
        <dbReference type="ARBA" id="ARBA00023170"/>
    </source>
</evidence>
<dbReference type="SMART" id="SM00220">
    <property type="entry name" value="S_TKc"/>
    <property type="match status" value="1"/>
</dbReference>
<dbReference type="FunFam" id="3.80.10.10:FF:000095">
    <property type="entry name" value="LRR receptor-like serine/threonine-protein kinase GSO1"/>
    <property type="match status" value="2"/>
</dbReference>
<dbReference type="Pfam" id="PF13855">
    <property type="entry name" value="LRR_8"/>
    <property type="match status" value="2"/>
</dbReference>
<keyword evidence="10 22" id="KW-0732">Signal</keyword>
<keyword evidence="8" id="KW-0808">Transferase</keyword>
<dbReference type="InterPro" id="IPR000719">
    <property type="entry name" value="Prot_kinase_dom"/>
</dbReference>
<comment type="catalytic activity">
    <reaction evidence="19">
        <text>L-threonyl-[protein] + ATP = O-phospho-L-threonyl-[protein] + ADP + H(+)</text>
        <dbReference type="Rhea" id="RHEA:46608"/>
        <dbReference type="Rhea" id="RHEA-COMP:11060"/>
        <dbReference type="Rhea" id="RHEA-COMP:11605"/>
        <dbReference type="ChEBI" id="CHEBI:15378"/>
        <dbReference type="ChEBI" id="CHEBI:30013"/>
        <dbReference type="ChEBI" id="CHEBI:30616"/>
        <dbReference type="ChEBI" id="CHEBI:61977"/>
        <dbReference type="ChEBI" id="CHEBI:456216"/>
        <dbReference type="EC" id="2.7.11.1"/>
    </reaction>
</comment>
<keyword evidence="14 21" id="KW-0067">ATP-binding</keyword>
<evidence type="ECO:0000256" key="14">
    <source>
        <dbReference type="ARBA" id="ARBA00022840"/>
    </source>
</evidence>
<proteinExistence type="inferred from homology"/>
<dbReference type="OrthoDB" id="4062651at2759"/>
<keyword evidence="18" id="KW-0325">Glycoprotein</keyword>
<dbReference type="InterPro" id="IPR001611">
    <property type="entry name" value="Leu-rich_rpt"/>
</dbReference>
<keyword evidence="13" id="KW-0418">Kinase</keyword>
<dbReference type="SMART" id="SM00369">
    <property type="entry name" value="LRR_TYP"/>
    <property type="match status" value="8"/>
</dbReference>
<evidence type="ECO:0000313" key="25">
    <source>
        <dbReference type="Proteomes" id="UP000639772"/>
    </source>
</evidence>
<evidence type="ECO:0000256" key="13">
    <source>
        <dbReference type="ARBA" id="ARBA00022777"/>
    </source>
</evidence>
<dbReference type="InterPro" id="IPR013210">
    <property type="entry name" value="LRR_N_plant-typ"/>
</dbReference>
<evidence type="ECO:0000256" key="5">
    <source>
        <dbReference type="ARBA" id="ARBA00022527"/>
    </source>
</evidence>
<keyword evidence="5" id="KW-0723">Serine/threonine-protein kinase</keyword>
<organism evidence="24 25">
    <name type="scientific">Vanilla planifolia</name>
    <name type="common">Vanilla</name>
    <dbReference type="NCBI Taxonomy" id="51239"/>
    <lineage>
        <taxon>Eukaryota</taxon>
        <taxon>Viridiplantae</taxon>
        <taxon>Streptophyta</taxon>
        <taxon>Embryophyta</taxon>
        <taxon>Tracheophyta</taxon>
        <taxon>Spermatophyta</taxon>
        <taxon>Magnoliopsida</taxon>
        <taxon>Liliopsida</taxon>
        <taxon>Asparagales</taxon>
        <taxon>Orchidaceae</taxon>
        <taxon>Vanilloideae</taxon>
        <taxon>Vanilleae</taxon>
        <taxon>Vanilla</taxon>
    </lineage>
</organism>
<evidence type="ECO:0000256" key="15">
    <source>
        <dbReference type="ARBA" id="ARBA00022989"/>
    </source>
</evidence>
<evidence type="ECO:0000256" key="16">
    <source>
        <dbReference type="ARBA" id="ARBA00023136"/>
    </source>
</evidence>
<evidence type="ECO:0000256" key="3">
    <source>
        <dbReference type="ARBA" id="ARBA00012513"/>
    </source>
</evidence>
<keyword evidence="15" id="KW-1133">Transmembrane helix</keyword>
<name>A0A835UX40_VANPL</name>
<gene>
    <name evidence="24" type="ORF">HPP92_015331</name>
</gene>
<keyword evidence="17" id="KW-0675">Receptor</keyword>
<evidence type="ECO:0000256" key="1">
    <source>
        <dbReference type="ARBA" id="ARBA00004162"/>
    </source>
</evidence>
<dbReference type="FunFam" id="3.80.10.10:FF:000383">
    <property type="entry name" value="Leucine-rich repeat receptor protein kinase EMS1"/>
    <property type="match status" value="1"/>
</dbReference>
<dbReference type="Gene3D" id="3.30.200.20">
    <property type="entry name" value="Phosphorylase Kinase, domain 1"/>
    <property type="match status" value="1"/>
</dbReference>
<evidence type="ECO:0000256" key="12">
    <source>
        <dbReference type="ARBA" id="ARBA00022741"/>
    </source>
</evidence>
<evidence type="ECO:0000256" key="11">
    <source>
        <dbReference type="ARBA" id="ARBA00022737"/>
    </source>
</evidence>
<keyword evidence="4" id="KW-1003">Cell membrane</keyword>
<evidence type="ECO:0000313" key="24">
    <source>
        <dbReference type="EMBL" id="KAG0475645.1"/>
    </source>
</evidence>
<evidence type="ECO:0000256" key="21">
    <source>
        <dbReference type="PROSITE-ProRule" id="PRU10141"/>
    </source>
</evidence>
<evidence type="ECO:0000256" key="10">
    <source>
        <dbReference type="ARBA" id="ARBA00022729"/>
    </source>
</evidence>
<sequence length="986" mass="107393">MAARLLAVLILAGLGPTNTASEDRAALLTFLAGIEVRSRRALPNWGSPSLCNWTGVSCRYTSPLSTVVKLDLGGLNLRGTMSPWIANLSALEVLDLSHNLFVGRIPPELGSLANLRQLSLSSNLLAGTIPPELGVLNHLVYLDLGGNRLAGEIPKSLFCNSTNSMRYIDLSDNSLRGEIPLGVDCRLVHLQFLLLWSNELHGQIPLSLSNSSHLEWIDLESNYLGGGLPPHLFDKFPNLLILYLSYNNHTSDDLDPFLVSLSNCSQLQELELAANNLHGVIPPSVGALSVNLSQLHLEENFIAGPIHPNISSLVNLTYLNLSNNVLNGSIPPEISGLRRLERLYLSNNRLTGEIPSSIGEIHHLGLLDISSNDLSGTIPDTFAELSQLRWLLLHHNRLSGPIPVSLGGCTNLEKLDLSHNQLTGRIPAEVAGLQSLKLYLNLSNNKLQGHLPMELSKMDMVLALDLSSNNISGIIPPQLTSCVALEYLNLSSNDIVGQLPRSIGTLPYLKVLDLSCNRVTGGIPDSLASSSTLRKLNLSVNNFTGVVPKAGVFNSLPLSSIAGNPYLCGHIAGMKPCTTNHSTHHHSFLRILLPAIGTPCLLLFLLVGYPTMKKRPGIRKCHLPSFRRPVLERNGDAEIFHSRSYPRISYRELVEATGGFSERCLVGSGRFGRVYEGTLRGGEKIAVKVLDLKTGGGDTGGSFKRECEVLGRTRHRNLIGIVTACSRPDFKALVLPLMPNGSLERWLYPTSGERHGWNLEVLVSVATDVAEGMAYLHHYSPVRVVHCDLKPSNVLLDRDMTAVVADFGIARLVKGGGSGEEEEDGGDAARLASCGFSTAGLLHGSVGYIAPEYGLGGHPSTNGDVYSFGVLLLEIITGKRPTDVIFHEGLTLHEWVRRHYPHNLESVLMHPNRLNLNLTLPSSEEENLPYRKKVEREVIIELVELGLACTQHTPSMRPTMADIAREMAALKHELALAIQPEKLLDL</sequence>
<feature type="signal peptide" evidence="22">
    <location>
        <begin position="1"/>
        <end position="19"/>
    </location>
</feature>
<keyword evidence="6" id="KW-0597">Phosphoprotein</keyword>
<evidence type="ECO:0000256" key="7">
    <source>
        <dbReference type="ARBA" id="ARBA00022614"/>
    </source>
</evidence>
<dbReference type="Pfam" id="PF00560">
    <property type="entry name" value="LRR_1"/>
    <property type="match status" value="8"/>
</dbReference>
<evidence type="ECO:0000256" key="22">
    <source>
        <dbReference type="SAM" id="SignalP"/>
    </source>
</evidence>
<comment type="subcellular location">
    <subcellularLocation>
        <location evidence="1">Cell membrane</location>
        <topology evidence="1">Single-pass membrane protein</topology>
    </subcellularLocation>
</comment>
<dbReference type="InterPro" id="IPR051716">
    <property type="entry name" value="Plant_RL_S/T_kinase"/>
</dbReference>
<keyword evidence="16" id="KW-0472">Membrane</keyword>
<dbReference type="EC" id="2.7.11.1" evidence="3"/>
<keyword evidence="9" id="KW-0812">Transmembrane</keyword>
<evidence type="ECO:0000256" key="6">
    <source>
        <dbReference type="ARBA" id="ARBA00022553"/>
    </source>
</evidence>
<comment type="caution">
    <text evidence="24">The sequence shown here is derived from an EMBL/GenBank/DDBJ whole genome shotgun (WGS) entry which is preliminary data.</text>
</comment>
<dbReference type="PROSITE" id="PS51450">
    <property type="entry name" value="LRR"/>
    <property type="match status" value="1"/>
</dbReference>
<dbReference type="PANTHER" id="PTHR48053">
    <property type="entry name" value="LEUCINE RICH REPEAT FAMILY PROTEIN, EXPRESSED"/>
    <property type="match status" value="1"/>
</dbReference>